<evidence type="ECO:0000256" key="2">
    <source>
        <dbReference type="ARBA" id="ARBA00023015"/>
    </source>
</evidence>
<keyword evidence="7" id="KW-1185">Reference proteome</keyword>
<dbReference type="Gene3D" id="3.30.530.20">
    <property type="match status" value="1"/>
</dbReference>
<keyword evidence="2" id="KW-0805">Transcription regulation</keyword>
<organism evidence="6 7">
    <name type="scientific">Microbacterium hydrocarbonoxydans</name>
    <dbReference type="NCBI Taxonomy" id="273678"/>
    <lineage>
        <taxon>Bacteria</taxon>
        <taxon>Bacillati</taxon>
        <taxon>Actinomycetota</taxon>
        <taxon>Actinomycetes</taxon>
        <taxon>Micrococcales</taxon>
        <taxon>Microbacteriaceae</taxon>
        <taxon>Microbacterium</taxon>
    </lineage>
</organism>
<dbReference type="GO" id="GO:0003700">
    <property type="term" value="F:DNA-binding transcription factor activity"/>
    <property type="evidence" value="ECO:0007669"/>
    <property type="project" value="InterPro"/>
</dbReference>
<dbReference type="SUPFAM" id="SSF46785">
    <property type="entry name" value="Winged helix' DNA-binding domain"/>
    <property type="match status" value="1"/>
</dbReference>
<gene>
    <name evidence="6" type="ORF">RS84_00579</name>
</gene>
<dbReference type="InterPro" id="IPR051081">
    <property type="entry name" value="HTH_MetalResp_TranReg"/>
</dbReference>
<dbReference type="SMART" id="SM00418">
    <property type="entry name" value="HTH_ARSR"/>
    <property type="match status" value="1"/>
</dbReference>
<dbReference type="InterPro" id="IPR011991">
    <property type="entry name" value="ArsR-like_HTH"/>
</dbReference>
<name>A0A0M2HWX6_9MICO</name>
<accession>A0A0M2HWX6</accession>
<dbReference type="InterPro" id="IPR036390">
    <property type="entry name" value="WH_DNA-bd_sf"/>
</dbReference>
<dbReference type="InterPro" id="IPR036388">
    <property type="entry name" value="WH-like_DNA-bd_sf"/>
</dbReference>
<dbReference type="OrthoDB" id="3365660at2"/>
<dbReference type="Gene3D" id="1.10.10.10">
    <property type="entry name" value="Winged helix-like DNA-binding domain superfamily/Winged helix DNA-binding domain"/>
    <property type="match status" value="1"/>
</dbReference>
<reference evidence="6 7" key="1">
    <citation type="submission" date="2015-02" db="EMBL/GenBank/DDBJ databases">
        <title>Draft genome sequences of ten Microbacterium spp. with emphasis on heavy metal contaminated environments.</title>
        <authorList>
            <person name="Corretto E."/>
        </authorList>
    </citation>
    <scope>NUCLEOTIDE SEQUENCE [LARGE SCALE GENOMIC DNA]</scope>
    <source>
        <strain evidence="6 7">SA35</strain>
    </source>
</reference>
<evidence type="ECO:0000256" key="1">
    <source>
        <dbReference type="ARBA" id="ARBA00006817"/>
    </source>
</evidence>
<dbReference type="PANTHER" id="PTHR33154">
    <property type="entry name" value="TRANSCRIPTIONAL REGULATOR, ARSR FAMILY"/>
    <property type="match status" value="1"/>
</dbReference>
<evidence type="ECO:0000313" key="6">
    <source>
        <dbReference type="EMBL" id="KJL48949.1"/>
    </source>
</evidence>
<dbReference type="SUPFAM" id="SSF55961">
    <property type="entry name" value="Bet v1-like"/>
    <property type="match status" value="1"/>
</dbReference>
<evidence type="ECO:0000259" key="5">
    <source>
        <dbReference type="PROSITE" id="PS50987"/>
    </source>
</evidence>
<dbReference type="RefSeq" id="WP_045256252.1">
    <property type="nucleotide sequence ID" value="NZ_JYJB01000005.1"/>
</dbReference>
<sequence>MTEPGIQRALAVIAEPTRFRILELLADRACTVSEVQAAIGALQPQTTKHIQALETAGVIRVHKLGRRRIAGIDRDMMTRLAAHFAGLAAPSADDAVLDSYAAAIREEEARTAHDERPPMVFSRTIAASADEVWKAWTDPVLAAGWWAPRHFTVDAFELSPEACSDIRLVLREGETRYSSAGRMLVADAPERLVFELAPLGEDGAPLFHARHTVTLRQEGPATVLVLEIEVSEVQDAAAPAVAGLEPGWTQLLDALEAEITAS</sequence>
<dbReference type="Proteomes" id="UP000033900">
    <property type="component" value="Unassembled WGS sequence"/>
</dbReference>
<proteinExistence type="inferred from homology"/>
<comment type="similarity">
    <text evidence="1">Belongs to the AHA1 family.</text>
</comment>
<dbReference type="InterPro" id="IPR023393">
    <property type="entry name" value="START-like_dom_sf"/>
</dbReference>
<dbReference type="InterPro" id="IPR001845">
    <property type="entry name" value="HTH_ArsR_DNA-bd_dom"/>
</dbReference>
<evidence type="ECO:0000313" key="7">
    <source>
        <dbReference type="Proteomes" id="UP000033900"/>
    </source>
</evidence>
<dbReference type="EMBL" id="JYJB01000005">
    <property type="protein sequence ID" value="KJL48949.1"/>
    <property type="molecule type" value="Genomic_DNA"/>
</dbReference>
<dbReference type="AlphaFoldDB" id="A0A0M2HWX6"/>
<dbReference type="PROSITE" id="PS50987">
    <property type="entry name" value="HTH_ARSR_2"/>
    <property type="match status" value="1"/>
</dbReference>
<dbReference type="GO" id="GO:0003677">
    <property type="term" value="F:DNA binding"/>
    <property type="evidence" value="ECO:0007669"/>
    <property type="project" value="UniProtKB-KW"/>
</dbReference>
<dbReference type="PATRIC" id="fig|273678.4.peg.571"/>
<evidence type="ECO:0000256" key="3">
    <source>
        <dbReference type="ARBA" id="ARBA00023125"/>
    </source>
</evidence>
<comment type="caution">
    <text evidence="6">The sequence shown here is derived from an EMBL/GenBank/DDBJ whole genome shotgun (WGS) entry which is preliminary data.</text>
</comment>
<dbReference type="STRING" id="273678.RS84_00579"/>
<dbReference type="InterPro" id="IPR013538">
    <property type="entry name" value="ASHA1/2-like_C"/>
</dbReference>
<dbReference type="Pfam" id="PF12840">
    <property type="entry name" value="HTH_20"/>
    <property type="match status" value="1"/>
</dbReference>
<dbReference type="CDD" id="cd07814">
    <property type="entry name" value="SRPBCC_CalC_Aha1-like"/>
    <property type="match status" value="1"/>
</dbReference>
<dbReference type="PANTHER" id="PTHR33154:SF33">
    <property type="entry name" value="TRANSCRIPTIONAL REPRESSOR SDPR"/>
    <property type="match status" value="1"/>
</dbReference>
<evidence type="ECO:0000256" key="4">
    <source>
        <dbReference type="ARBA" id="ARBA00023163"/>
    </source>
</evidence>
<dbReference type="CDD" id="cd00090">
    <property type="entry name" value="HTH_ARSR"/>
    <property type="match status" value="1"/>
</dbReference>
<feature type="domain" description="HTH arsR-type" evidence="5">
    <location>
        <begin position="1"/>
        <end position="92"/>
    </location>
</feature>
<protein>
    <recommendedName>
        <fullName evidence="5">HTH arsR-type domain-containing protein</fullName>
    </recommendedName>
</protein>
<keyword evidence="3" id="KW-0238">DNA-binding</keyword>
<keyword evidence="4" id="KW-0804">Transcription</keyword>
<dbReference type="Pfam" id="PF08327">
    <property type="entry name" value="AHSA1"/>
    <property type="match status" value="1"/>
</dbReference>